<reference evidence="12 13" key="1">
    <citation type="submission" date="2017-03" db="EMBL/GenBank/DDBJ databases">
        <title>Genomes of endolithic fungi from Antarctica.</title>
        <authorList>
            <person name="Coleine C."/>
            <person name="Masonjones S."/>
            <person name="Stajich J.E."/>
        </authorList>
    </citation>
    <scope>NUCLEOTIDE SEQUENCE [LARGE SCALE GENOMIC DNA]</scope>
    <source>
        <strain evidence="12 13">CCFEE 5187</strain>
    </source>
</reference>
<gene>
    <name evidence="12" type="ORF">B0A49_05340</name>
</gene>
<dbReference type="Gene3D" id="2.120.10.30">
    <property type="entry name" value="TolB, C-terminal domain"/>
    <property type="match status" value="1"/>
</dbReference>
<evidence type="ECO:0000259" key="11">
    <source>
        <dbReference type="Pfam" id="PF05368"/>
    </source>
</evidence>
<dbReference type="Gene3D" id="3.40.50.720">
    <property type="entry name" value="NAD(P)-binding Rossmann-like Domain"/>
    <property type="match status" value="1"/>
</dbReference>
<dbReference type="InterPro" id="IPR000456">
    <property type="entry name" value="Ribosomal_bL17"/>
</dbReference>
<keyword evidence="5 10" id="KW-0689">Ribosomal protein</keyword>
<dbReference type="GO" id="GO:0005634">
    <property type="term" value="C:nucleus"/>
    <property type="evidence" value="ECO:0007669"/>
    <property type="project" value="TreeGrafter"/>
</dbReference>
<keyword evidence="6" id="KW-0496">Mitochondrion</keyword>
<dbReference type="SUPFAM" id="SSF64263">
    <property type="entry name" value="Prokaryotic ribosomal protein L17"/>
    <property type="match status" value="1"/>
</dbReference>
<evidence type="ECO:0000256" key="6">
    <source>
        <dbReference type="ARBA" id="ARBA00023128"/>
    </source>
</evidence>
<dbReference type="Pfam" id="PF05368">
    <property type="entry name" value="NmrA"/>
    <property type="match status" value="1"/>
</dbReference>
<dbReference type="Proteomes" id="UP000308768">
    <property type="component" value="Unassembled WGS sequence"/>
</dbReference>
<dbReference type="InterPro" id="IPR047859">
    <property type="entry name" value="Ribosomal_bL17_CS"/>
</dbReference>
<dbReference type="PROSITE" id="PS01167">
    <property type="entry name" value="RIBOSOMAL_L17"/>
    <property type="match status" value="1"/>
</dbReference>
<dbReference type="InterPro" id="IPR036291">
    <property type="entry name" value="NAD(P)-bd_dom_sf"/>
</dbReference>
<dbReference type="Pfam" id="PF01196">
    <property type="entry name" value="Ribosomal_L17"/>
    <property type="match status" value="1"/>
</dbReference>
<evidence type="ECO:0000256" key="3">
    <source>
        <dbReference type="ARBA" id="ARBA00008777"/>
    </source>
</evidence>
<dbReference type="OrthoDB" id="3358371at2759"/>
<dbReference type="InterPro" id="IPR051164">
    <property type="entry name" value="NmrA-like_oxidored"/>
</dbReference>
<evidence type="ECO:0000256" key="8">
    <source>
        <dbReference type="ARBA" id="ARBA00035290"/>
    </source>
</evidence>
<keyword evidence="7 10" id="KW-0687">Ribonucleoprotein</keyword>
<dbReference type="PANTHER" id="PTHR42748:SF26">
    <property type="entry name" value="NMRA-LIKE DOMAIN-CONTAINING PROTEIN"/>
    <property type="match status" value="1"/>
</dbReference>
<dbReference type="InterPro" id="IPR008030">
    <property type="entry name" value="NmrA-like"/>
</dbReference>
<keyword evidence="4" id="KW-0521">NADP</keyword>
<organism evidence="12 13">
    <name type="scientific">Cryomyces minteri</name>
    <dbReference type="NCBI Taxonomy" id="331657"/>
    <lineage>
        <taxon>Eukaryota</taxon>
        <taxon>Fungi</taxon>
        <taxon>Dikarya</taxon>
        <taxon>Ascomycota</taxon>
        <taxon>Pezizomycotina</taxon>
        <taxon>Dothideomycetes</taxon>
        <taxon>Dothideomycetes incertae sedis</taxon>
        <taxon>Cryomyces</taxon>
    </lineage>
</organism>
<dbReference type="EMBL" id="NAJN01000532">
    <property type="protein sequence ID" value="TKA71945.1"/>
    <property type="molecule type" value="Genomic_DNA"/>
</dbReference>
<evidence type="ECO:0000313" key="12">
    <source>
        <dbReference type="EMBL" id="TKA71945.1"/>
    </source>
</evidence>
<comment type="function">
    <text evidence="9">Component of the mitochondrial ribosome (mitoribosome), a dedicated translation machinery responsible for the synthesis of mitochondrial genome-encoded proteins, including at least some of the essential transmembrane subunits of the mitochondrial respiratory chain. The mitoribosomes are attached to the mitochondrial inner membrane and translation products are cotranslationally integrated into the membrane.</text>
</comment>
<comment type="caution">
    <text evidence="12">The sequence shown here is derived from an EMBL/GenBank/DDBJ whole genome shotgun (WGS) entry which is preliminary data.</text>
</comment>
<feature type="domain" description="NmrA-like" evidence="11">
    <location>
        <begin position="3"/>
        <end position="300"/>
    </location>
</feature>
<dbReference type="AlphaFoldDB" id="A0A4U0XBP6"/>
<protein>
    <recommendedName>
        <fullName evidence="8">Large ribosomal subunit protein bL17m</fullName>
    </recommendedName>
</protein>
<dbReference type="PANTHER" id="PTHR42748">
    <property type="entry name" value="NITROGEN METABOLITE REPRESSION PROTEIN NMRA FAMILY MEMBER"/>
    <property type="match status" value="1"/>
</dbReference>
<dbReference type="NCBIfam" id="TIGR00059">
    <property type="entry name" value="L17"/>
    <property type="match status" value="1"/>
</dbReference>
<accession>A0A4U0XBP6</accession>
<proteinExistence type="inferred from homology"/>
<dbReference type="InterPro" id="IPR036373">
    <property type="entry name" value="Ribosomal_bL17_sf"/>
</dbReference>
<comment type="similarity">
    <text evidence="3 10">Belongs to the bacterial ribosomal protein bL17 family.</text>
</comment>
<evidence type="ECO:0000256" key="7">
    <source>
        <dbReference type="ARBA" id="ARBA00023274"/>
    </source>
</evidence>
<evidence type="ECO:0000313" key="13">
    <source>
        <dbReference type="Proteomes" id="UP000308768"/>
    </source>
</evidence>
<dbReference type="GO" id="GO:0003735">
    <property type="term" value="F:structural constituent of ribosome"/>
    <property type="evidence" value="ECO:0007669"/>
    <property type="project" value="InterPro"/>
</dbReference>
<dbReference type="GO" id="GO:1990904">
    <property type="term" value="C:ribonucleoprotein complex"/>
    <property type="evidence" value="ECO:0007669"/>
    <property type="project" value="UniProtKB-KW"/>
</dbReference>
<comment type="similarity">
    <text evidence="2">Belongs to the NmrA-type oxidoreductase family.</text>
</comment>
<sequence>MARLIVIFGVTGTQGSSVARVFLNDPGWKIRGVTRDPSKPASKALEAKGIEIVKGDLDDPSSLTTAVQGADVIFGNTAFSDAFITMPADVVAQLRPGQTVRQWCYELELRQGKNLADAVAAVDGLDRFIWSSLSDATKWSKGTFKGIYHFDSKAHVVDYIYKTHPRLAEKMSILQMGVFATNWKWDQAAVPWEKVDGTMKLKVPGSGDIPIPLVVPSDCGYFVRALIQAPPETNLLAFGDRMLWADYVALWSKTTGIPATFEKTTVAEHAKLSPNGYGEQVGEMYAYFQDFGYDGSDPSVVHVQHYAPISWMENIGVRSNGLLLPISTTMPLLNQLNPVTGELSLRSKTMPDAKTDVVKIQKLVDFPNAGFLNGMATLNPRLGLVIIADAYLGGIYRPDTRTNTKGLVFTDESMNGTASISIGINGIRVLSGKLWFTNSASAHRQALLRNLVTSLFEHESISTTWHKAKEAQRLAEKLVTLGKKNTEASRRRAHQIFYRPLELVPKLFGPIRERYASRPGGYTRVLRIEPIKEDQAPSAILELVDGPKDMRFAMTARTIARTRTEGKKINDITASNIAKVTRYREEGEGDLERMVSKFEGMLKEGEKGVEEVRQKKVYPKLERSR</sequence>
<dbReference type="GO" id="GO:0005840">
    <property type="term" value="C:ribosome"/>
    <property type="evidence" value="ECO:0007669"/>
    <property type="project" value="UniProtKB-KW"/>
</dbReference>
<keyword evidence="13" id="KW-1185">Reference proteome</keyword>
<evidence type="ECO:0000256" key="4">
    <source>
        <dbReference type="ARBA" id="ARBA00022857"/>
    </source>
</evidence>
<evidence type="ECO:0000256" key="1">
    <source>
        <dbReference type="ARBA" id="ARBA00004173"/>
    </source>
</evidence>
<dbReference type="GO" id="GO:0005739">
    <property type="term" value="C:mitochondrion"/>
    <property type="evidence" value="ECO:0007669"/>
    <property type="project" value="UniProtKB-SubCell"/>
</dbReference>
<dbReference type="STRING" id="331657.A0A4U0XBP6"/>
<evidence type="ECO:0000256" key="9">
    <source>
        <dbReference type="ARBA" id="ARBA00037226"/>
    </source>
</evidence>
<evidence type="ECO:0000256" key="10">
    <source>
        <dbReference type="RuleBase" id="RU000660"/>
    </source>
</evidence>
<dbReference type="InterPro" id="IPR011042">
    <property type="entry name" value="6-blade_b-propeller_TolB-like"/>
</dbReference>
<dbReference type="FunFam" id="3.90.1030.10:FF:000005">
    <property type="entry name" value="Probable 50S ribosomal protein L17"/>
    <property type="match status" value="1"/>
</dbReference>
<comment type="subcellular location">
    <subcellularLocation>
        <location evidence="1">Mitochondrion</location>
    </subcellularLocation>
</comment>
<dbReference type="SUPFAM" id="SSF51735">
    <property type="entry name" value="NAD(P)-binding Rossmann-fold domains"/>
    <property type="match status" value="1"/>
</dbReference>
<evidence type="ECO:0000256" key="5">
    <source>
        <dbReference type="ARBA" id="ARBA00022980"/>
    </source>
</evidence>
<dbReference type="CDD" id="cd05251">
    <property type="entry name" value="NmrA_like_SDR_a"/>
    <property type="match status" value="1"/>
</dbReference>
<dbReference type="Gene3D" id="3.90.1030.10">
    <property type="entry name" value="Ribosomal protein L17"/>
    <property type="match status" value="1"/>
</dbReference>
<evidence type="ECO:0000256" key="2">
    <source>
        <dbReference type="ARBA" id="ARBA00006328"/>
    </source>
</evidence>
<dbReference type="GO" id="GO:0006412">
    <property type="term" value="P:translation"/>
    <property type="evidence" value="ECO:0007669"/>
    <property type="project" value="InterPro"/>
</dbReference>
<name>A0A4U0XBP6_9PEZI</name>